<gene>
    <name evidence="2" type="ORF">E7Z74_00730</name>
</gene>
<proteinExistence type="predicted"/>
<sequence length="512" mass="60238">MVSFKDFLIKSKFNVQKAKIYQQSYDKILHSGLFDKNYYLKAYPHIKEDGMDPLVHYLFYGYRENKLPSPSFNLKRYLQEYPEIESKKLNPLIHYIDNGHSGFTIDENPFELRKEKILDTNKLFLSNYEFESEPLVSIIILNRNGLGHLQRLFEDFDAKTNYSNYEIIVVDNASCDESVEYLHSLDLDINVIENSENVSFSKGNNDAAKIANGEYLLLLNNDIEPTYGWLNELVGCMLNNENVGSVGAKLLFPYYEDIENQGKSYSIQHAGVKFREERTPYIYGPYHEHMYSTLLFSKDVNHQKEVISNTAACLLVKKDIYFEVEGLDENYFYGYEDIDFAFKLFKAGYKSIFNPFALLFHHESATRIEDEDKKNQLNYKNIMYFFNKWKEFIFKEMLKDKINHNRFFTNKKLDISIISQNDEFISEMARDFNRNGFNVKLIPDIDNLEIGEDCDILISNNKDYNIDKIISRLNLIKVLISDNDDERYDICLDMKDNYADELFNLIDLKYLG</sequence>
<evidence type="ECO:0000313" key="2">
    <source>
        <dbReference type="EMBL" id="MBE6509785.1"/>
    </source>
</evidence>
<dbReference type="InterPro" id="IPR029044">
    <property type="entry name" value="Nucleotide-diphossugar_trans"/>
</dbReference>
<dbReference type="EMBL" id="SUTF01000001">
    <property type="protein sequence ID" value="MBE6509785.1"/>
    <property type="molecule type" value="Genomic_DNA"/>
</dbReference>
<dbReference type="PANTHER" id="PTHR43179:SF7">
    <property type="entry name" value="RHAMNOSYLTRANSFERASE WBBL"/>
    <property type="match status" value="1"/>
</dbReference>
<comment type="caution">
    <text evidence="2">The sequence shown here is derived from an EMBL/GenBank/DDBJ whole genome shotgun (WGS) entry which is preliminary data.</text>
</comment>
<dbReference type="Pfam" id="PF00535">
    <property type="entry name" value="Glycos_transf_2"/>
    <property type="match status" value="1"/>
</dbReference>
<dbReference type="InterPro" id="IPR001173">
    <property type="entry name" value="Glyco_trans_2-like"/>
</dbReference>
<organism evidence="2 3">
    <name type="scientific">Methanobrevibacter millerae</name>
    <dbReference type="NCBI Taxonomy" id="230361"/>
    <lineage>
        <taxon>Archaea</taxon>
        <taxon>Methanobacteriati</taxon>
        <taxon>Methanobacteriota</taxon>
        <taxon>Methanomada group</taxon>
        <taxon>Methanobacteria</taxon>
        <taxon>Methanobacteriales</taxon>
        <taxon>Methanobacteriaceae</taxon>
        <taxon>Methanobrevibacter</taxon>
    </lineage>
</organism>
<reference evidence="2" key="1">
    <citation type="submission" date="2019-04" db="EMBL/GenBank/DDBJ databases">
        <title>Evolution of Biomass-Degrading Anaerobic Consortia Revealed by Metagenomics.</title>
        <authorList>
            <person name="Peng X."/>
        </authorList>
    </citation>
    <scope>NUCLEOTIDE SEQUENCE</scope>
    <source>
        <strain evidence="2">SIG13</strain>
    </source>
</reference>
<accession>A0A8T3VP42</accession>
<dbReference type="AlphaFoldDB" id="A0A8T3VP42"/>
<name>A0A8T3VP42_9EURY</name>
<dbReference type="CDD" id="cd04186">
    <property type="entry name" value="GT_2_like_c"/>
    <property type="match status" value="1"/>
</dbReference>
<dbReference type="SUPFAM" id="SSF53448">
    <property type="entry name" value="Nucleotide-diphospho-sugar transferases"/>
    <property type="match status" value="1"/>
</dbReference>
<dbReference type="Gene3D" id="3.90.550.10">
    <property type="entry name" value="Spore Coat Polysaccharide Biosynthesis Protein SpsA, Chain A"/>
    <property type="match status" value="1"/>
</dbReference>
<dbReference type="PANTHER" id="PTHR43179">
    <property type="entry name" value="RHAMNOSYLTRANSFERASE WBBL"/>
    <property type="match status" value="1"/>
</dbReference>
<evidence type="ECO:0000313" key="3">
    <source>
        <dbReference type="Proteomes" id="UP000713479"/>
    </source>
</evidence>
<protein>
    <submittedName>
        <fullName evidence="2">Glycosyltransferase family 2 protein</fullName>
    </submittedName>
</protein>
<evidence type="ECO:0000259" key="1">
    <source>
        <dbReference type="Pfam" id="PF00535"/>
    </source>
</evidence>
<dbReference type="Proteomes" id="UP000713479">
    <property type="component" value="Unassembled WGS sequence"/>
</dbReference>
<feature type="domain" description="Glycosyltransferase 2-like" evidence="1">
    <location>
        <begin position="137"/>
        <end position="269"/>
    </location>
</feature>